<organism evidence="1 2">
    <name type="scientific">Selenomonas ruminantium subsp. lactilytica (strain NBRC 103574 / TAM6421)</name>
    <dbReference type="NCBI Taxonomy" id="927704"/>
    <lineage>
        <taxon>Bacteria</taxon>
        <taxon>Bacillati</taxon>
        <taxon>Bacillota</taxon>
        <taxon>Negativicutes</taxon>
        <taxon>Selenomonadales</taxon>
        <taxon>Selenomonadaceae</taxon>
        <taxon>Selenomonas</taxon>
    </lineage>
</organism>
<dbReference type="RefSeq" id="WP_014426194.1">
    <property type="nucleotide sequence ID" value="NC_017074.1"/>
</dbReference>
<name>I0GWN9_SELRL</name>
<sequence length="250" mass="29314">MAKPRISKEKLLAGATEELLQQAHRRETIRLEQVAAGEIEDKKPWECSPVVHEVFLQSPLPAQPNGAQFAAANRDQLNEYLTRGPEDFSDLKKEEPFSRISVFAYTDIVERIEAIAWSEHKAKNKVVTTLLERLVKEPKYIEVYLQYLRSEEYQRKQLEKRKKQRFNEISLEGKMRLFFLDNYDTALFKMKLEDAGRDADNNRTGIRLLVFKKDLKHKKADGQRVATYEYFAGDNFCICVETRKRHKLMK</sequence>
<accession>I0GWN9</accession>
<proteinExistence type="predicted"/>
<geneLocation type="plasmid" evidence="1 2">
    <name>pSRC5</name>
</geneLocation>
<dbReference type="PATRIC" id="fig|927704.6.peg.3518"/>
<evidence type="ECO:0000313" key="1">
    <source>
        <dbReference type="EMBL" id="BAL85176.1"/>
    </source>
</evidence>
<dbReference type="EMBL" id="AP012301">
    <property type="protein sequence ID" value="BAL85176.1"/>
    <property type="molecule type" value="Genomic_DNA"/>
</dbReference>
<evidence type="ECO:0000313" key="2">
    <source>
        <dbReference type="Proteomes" id="UP000007887"/>
    </source>
</evidence>
<gene>
    <name evidence="1" type="ordered locus">SELR_pSRC500020</name>
</gene>
<dbReference type="AlphaFoldDB" id="I0GWN9"/>
<keyword evidence="1" id="KW-0614">Plasmid</keyword>
<protein>
    <submittedName>
        <fullName evidence="1">Uncharacterized protein</fullName>
    </submittedName>
</protein>
<dbReference type="Proteomes" id="UP000007887">
    <property type="component" value="Plasmid pSRC5"/>
</dbReference>
<reference evidence="1 2" key="1">
    <citation type="submission" date="2011-10" db="EMBL/GenBank/DDBJ databases">
        <title>Whole genome sequence of Selenomonas ruminantium subsp. lactilytica TAM6421.</title>
        <authorList>
            <person name="Oguchi A."/>
            <person name="Ankai A."/>
            <person name="Kaneko J."/>
            <person name="Yamada-Narita S."/>
            <person name="Fukui S."/>
            <person name="Takahashi M."/>
            <person name="Onodera T."/>
            <person name="Kojima S."/>
            <person name="Fushimi T."/>
            <person name="Abe N."/>
            <person name="Kamio Y."/>
            <person name="Yamazaki S."/>
            <person name="Fujita N."/>
        </authorList>
    </citation>
    <scope>NUCLEOTIDE SEQUENCE [LARGE SCALE GENOMIC DNA]</scope>
    <source>
        <strain evidence="2">NBRC 103574 / TAM6421</strain>
        <plasmid evidence="1 2">pSRC5</plasmid>
    </source>
</reference>
<dbReference type="HOGENOM" id="CLU_1110792_0_0_9"/>
<dbReference type="KEGG" id="sri:SELR_pSRC500020"/>